<organism evidence="2 3">
    <name type="scientific">Lentinula detonsa</name>
    <dbReference type="NCBI Taxonomy" id="2804962"/>
    <lineage>
        <taxon>Eukaryota</taxon>
        <taxon>Fungi</taxon>
        <taxon>Dikarya</taxon>
        <taxon>Basidiomycota</taxon>
        <taxon>Agaricomycotina</taxon>
        <taxon>Agaricomycetes</taxon>
        <taxon>Agaricomycetidae</taxon>
        <taxon>Agaricales</taxon>
        <taxon>Marasmiineae</taxon>
        <taxon>Omphalotaceae</taxon>
        <taxon>Lentinula</taxon>
    </lineage>
</organism>
<feature type="compositionally biased region" description="Basic and acidic residues" evidence="1">
    <location>
        <begin position="69"/>
        <end position="78"/>
    </location>
</feature>
<dbReference type="Proteomes" id="UP001163850">
    <property type="component" value="Unassembled WGS sequence"/>
</dbReference>
<proteinExistence type="predicted"/>
<evidence type="ECO:0000256" key="1">
    <source>
        <dbReference type="SAM" id="MobiDB-lite"/>
    </source>
</evidence>
<evidence type="ECO:0000313" key="3">
    <source>
        <dbReference type="Proteomes" id="UP001163850"/>
    </source>
</evidence>
<evidence type="ECO:0000313" key="2">
    <source>
        <dbReference type="EMBL" id="KAJ3990137.1"/>
    </source>
</evidence>
<dbReference type="EMBL" id="MU801892">
    <property type="protein sequence ID" value="KAJ3990137.1"/>
    <property type="molecule type" value="Genomic_DNA"/>
</dbReference>
<comment type="caution">
    <text evidence="2">The sequence shown here is derived from an EMBL/GenBank/DDBJ whole genome shotgun (WGS) entry which is preliminary data.</text>
</comment>
<sequence>MPKVIRPTMYLKQYLSIPAYPFHLLWLSIGFLDGARACKRVIPGSPSRIVLSRSLNKSHAGSLPNIGTEAERHSNAQI</sequence>
<name>A0AA38QAK1_9AGAR</name>
<gene>
    <name evidence="2" type="ORF">F5890DRAFT_1481809</name>
</gene>
<accession>A0AA38QAK1</accession>
<protein>
    <submittedName>
        <fullName evidence="2">Uncharacterized protein</fullName>
    </submittedName>
</protein>
<feature type="region of interest" description="Disordered" evidence="1">
    <location>
        <begin position="57"/>
        <end position="78"/>
    </location>
</feature>
<reference evidence="2" key="1">
    <citation type="submission" date="2022-08" db="EMBL/GenBank/DDBJ databases">
        <authorList>
            <consortium name="DOE Joint Genome Institute"/>
            <person name="Min B."/>
            <person name="Riley R."/>
            <person name="Sierra-Patev S."/>
            <person name="Naranjo-Ortiz M."/>
            <person name="Looney B."/>
            <person name="Konkel Z."/>
            <person name="Slot J.C."/>
            <person name="Sakamoto Y."/>
            <person name="Steenwyk J.L."/>
            <person name="Rokas A."/>
            <person name="Carro J."/>
            <person name="Camarero S."/>
            <person name="Ferreira P."/>
            <person name="Molpeceres G."/>
            <person name="Ruiz-Duenas F.J."/>
            <person name="Serrano A."/>
            <person name="Henrissat B."/>
            <person name="Drula E."/>
            <person name="Hughes K.W."/>
            <person name="Mata J.L."/>
            <person name="Ishikawa N.K."/>
            <person name="Vargas-Isla R."/>
            <person name="Ushijima S."/>
            <person name="Smith C.A."/>
            <person name="Ahrendt S."/>
            <person name="Andreopoulos W."/>
            <person name="He G."/>
            <person name="Labutti K."/>
            <person name="Lipzen A."/>
            <person name="Ng V."/>
            <person name="Sandor L."/>
            <person name="Barry K."/>
            <person name="Martinez A.T."/>
            <person name="Xiao Y."/>
            <person name="Gibbons J.G."/>
            <person name="Terashima K."/>
            <person name="Hibbett D.S."/>
            <person name="Grigoriev I.V."/>
        </authorList>
    </citation>
    <scope>NUCLEOTIDE SEQUENCE</scope>
    <source>
        <strain evidence="2">TFB7829</strain>
    </source>
</reference>
<dbReference type="AlphaFoldDB" id="A0AA38QAK1"/>